<comment type="function">
    <text evidence="4">Catalyzes the NADPH-dependent reduction of ketopantoate into pantoic acid.</text>
</comment>
<comment type="pathway">
    <text evidence="4">Cofactor biosynthesis; (R)-pantothenate biosynthesis; (R)-pantoate from 3-methyl-2-oxobutanoate: step 2/2.</text>
</comment>
<accession>A0A537IKN7</accession>
<dbReference type="FunFam" id="1.10.1040.10:FF:000017">
    <property type="entry name" value="2-dehydropantoate 2-reductase"/>
    <property type="match status" value="1"/>
</dbReference>
<evidence type="ECO:0000256" key="2">
    <source>
        <dbReference type="ARBA" id="ARBA00022857"/>
    </source>
</evidence>
<evidence type="ECO:0000256" key="1">
    <source>
        <dbReference type="ARBA" id="ARBA00007870"/>
    </source>
</evidence>
<dbReference type="PANTHER" id="PTHR21708:SF26">
    <property type="entry name" value="2-DEHYDROPANTOATE 2-REDUCTASE"/>
    <property type="match status" value="1"/>
</dbReference>
<reference evidence="7 8" key="1">
    <citation type="journal article" date="2019" name="Nat. Microbiol.">
        <title>Mediterranean grassland soil C-N compound turnover is dependent on rainfall and depth, and is mediated by genomically divergent microorganisms.</title>
        <authorList>
            <person name="Diamond S."/>
            <person name="Andeer P.F."/>
            <person name="Li Z."/>
            <person name="Crits-Christoph A."/>
            <person name="Burstein D."/>
            <person name="Anantharaman K."/>
            <person name="Lane K.R."/>
            <person name="Thomas B.C."/>
            <person name="Pan C."/>
            <person name="Northen T.R."/>
            <person name="Banfield J.F."/>
        </authorList>
    </citation>
    <scope>NUCLEOTIDE SEQUENCE [LARGE SCALE GENOMIC DNA]</scope>
    <source>
        <strain evidence="7">NP_8</strain>
    </source>
</reference>
<dbReference type="PANTHER" id="PTHR21708">
    <property type="entry name" value="PROBABLE 2-DEHYDROPANTOATE 2-REDUCTASE"/>
    <property type="match status" value="1"/>
</dbReference>
<dbReference type="SUPFAM" id="SSF51735">
    <property type="entry name" value="NAD(P)-binding Rossmann-fold domains"/>
    <property type="match status" value="1"/>
</dbReference>
<dbReference type="InterPro" id="IPR013752">
    <property type="entry name" value="KPA_reductase"/>
</dbReference>
<dbReference type="UniPathway" id="UPA00028">
    <property type="reaction ID" value="UER00004"/>
</dbReference>
<gene>
    <name evidence="7" type="ORF">E6H05_11930</name>
</gene>
<feature type="domain" description="Ketopantoate reductase N-terminal" evidence="5">
    <location>
        <begin position="3"/>
        <end position="153"/>
    </location>
</feature>
<dbReference type="FunFam" id="3.40.50.720:FF:000307">
    <property type="entry name" value="2-dehydropantoate 2-reductase"/>
    <property type="match status" value="1"/>
</dbReference>
<dbReference type="GO" id="GO:0015940">
    <property type="term" value="P:pantothenate biosynthetic process"/>
    <property type="evidence" value="ECO:0007669"/>
    <property type="project" value="UniProtKB-UniPathway"/>
</dbReference>
<dbReference type="InterPro" id="IPR013328">
    <property type="entry name" value="6PGD_dom2"/>
</dbReference>
<comment type="caution">
    <text evidence="7">The sequence shown here is derived from an EMBL/GenBank/DDBJ whole genome shotgun (WGS) entry which is preliminary data.</text>
</comment>
<name>A0A537IKN7_9BACT</name>
<evidence type="ECO:0000313" key="7">
    <source>
        <dbReference type="EMBL" id="TMI71873.1"/>
    </source>
</evidence>
<dbReference type="Gene3D" id="1.10.1040.10">
    <property type="entry name" value="N-(1-d-carboxylethyl)-l-norvaline Dehydrogenase, domain 2"/>
    <property type="match status" value="1"/>
</dbReference>
<dbReference type="SUPFAM" id="SSF48179">
    <property type="entry name" value="6-phosphogluconate dehydrogenase C-terminal domain-like"/>
    <property type="match status" value="1"/>
</dbReference>
<dbReference type="GO" id="GO:0005737">
    <property type="term" value="C:cytoplasm"/>
    <property type="evidence" value="ECO:0007669"/>
    <property type="project" value="TreeGrafter"/>
</dbReference>
<sequence>MKIAVVGAGGIGGYYGALLHQAGHDVTFLARGTHLAAMRERGLRLESVLLAEPLQIRVRCTDRPGEIGAVDLALFAVKSYDTDTAAGLLPPLLDTETAVLTLQNGVDNIERLSDRIGRRHILGGACYIFAAIASPGVINHTGGPGRVVFGELDGRITPRTHAIRDAFAATGGPVELSTQILAAMWEKYLFITAQGGMTALTRLPIGIIRATPTTMEMYLDVASEVASVGRAHGVSIPEGERDRVKRSADSLTPNSFSSLYNDLVGGRRMELEALPGHVVGLGRRYGIPTPVCRAIYAALKPYDEAARRGMPLARIDEPRASD</sequence>
<dbReference type="EC" id="1.1.1.169" evidence="4"/>
<proteinExistence type="inferred from homology"/>
<evidence type="ECO:0000259" key="5">
    <source>
        <dbReference type="Pfam" id="PF02558"/>
    </source>
</evidence>
<comment type="similarity">
    <text evidence="1 4">Belongs to the ketopantoate reductase family.</text>
</comment>
<evidence type="ECO:0000256" key="4">
    <source>
        <dbReference type="RuleBase" id="RU362068"/>
    </source>
</evidence>
<dbReference type="Pfam" id="PF02558">
    <property type="entry name" value="ApbA"/>
    <property type="match status" value="1"/>
</dbReference>
<dbReference type="EMBL" id="VBAP01000098">
    <property type="protein sequence ID" value="TMI71873.1"/>
    <property type="molecule type" value="Genomic_DNA"/>
</dbReference>
<dbReference type="InterPro" id="IPR008927">
    <property type="entry name" value="6-PGluconate_DH-like_C_sf"/>
</dbReference>
<keyword evidence="2 4" id="KW-0521">NADP</keyword>
<evidence type="ECO:0000313" key="8">
    <source>
        <dbReference type="Proteomes" id="UP000318834"/>
    </source>
</evidence>
<dbReference type="GO" id="GO:0008677">
    <property type="term" value="F:2-dehydropantoate 2-reductase activity"/>
    <property type="evidence" value="ECO:0007669"/>
    <property type="project" value="UniProtKB-EC"/>
</dbReference>
<evidence type="ECO:0000259" key="6">
    <source>
        <dbReference type="Pfam" id="PF08546"/>
    </source>
</evidence>
<dbReference type="InterPro" id="IPR036291">
    <property type="entry name" value="NAD(P)-bd_dom_sf"/>
</dbReference>
<dbReference type="InterPro" id="IPR013332">
    <property type="entry name" value="KPR_N"/>
</dbReference>
<dbReference type="InterPro" id="IPR051402">
    <property type="entry name" value="KPR-Related"/>
</dbReference>
<keyword evidence="4" id="KW-0566">Pantothenate biosynthesis</keyword>
<feature type="domain" description="Ketopantoate reductase C-terminal" evidence="6">
    <location>
        <begin position="180"/>
        <end position="302"/>
    </location>
</feature>
<comment type="catalytic activity">
    <reaction evidence="4">
        <text>(R)-pantoate + NADP(+) = 2-dehydropantoate + NADPH + H(+)</text>
        <dbReference type="Rhea" id="RHEA:16233"/>
        <dbReference type="ChEBI" id="CHEBI:11561"/>
        <dbReference type="ChEBI" id="CHEBI:15378"/>
        <dbReference type="ChEBI" id="CHEBI:15980"/>
        <dbReference type="ChEBI" id="CHEBI:57783"/>
        <dbReference type="ChEBI" id="CHEBI:58349"/>
        <dbReference type="EC" id="1.1.1.169"/>
    </reaction>
</comment>
<organism evidence="7 8">
    <name type="scientific">Candidatus Segetimicrobium genomatis</name>
    <dbReference type="NCBI Taxonomy" id="2569760"/>
    <lineage>
        <taxon>Bacteria</taxon>
        <taxon>Bacillati</taxon>
        <taxon>Candidatus Sysuimicrobiota</taxon>
        <taxon>Candidatus Sysuimicrobiia</taxon>
        <taxon>Candidatus Sysuimicrobiales</taxon>
        <taxon>Candidatus Segetimicrobiaceae</taxon>
        <taxon>Candidatus Segetimicrobium</taxon>
    </lineage>
</organism>
<dbReference type="Pfam" id="PF08546">
    <property type="entry name" value="ApbA_C"/>
    <property type="match status" value="1"/>
</dbReference>
<dbReference type="AlphaFoldDB" id="A0A537IKN7"/>
<protein>
    <recommendedName>
        <fullName evidence="4">2-dehydropantoate 2-reductase</fullName>
        <ecNumber evidence="4">1.1.1.169</ecNumber>
    </recommendedName>
    <alternativeName>
        <fullName evidence="4">Ketopantoate reductase</fullName>
    </alternativeName>
</protein>
<dbReference type="Proteomes" id="UP000318834">
    <property type="component" value="Unassembled WGS sequence"/>
</dbReference>
<dbReference type="Gene3D" id="3.40.50.720">
    <property type="entry name" value="NAD(P)-binding Rossmann-like Domain"/>
    <property type="match status" value="1"/>
</dbReference>
<evidence type="ECO:0000256" key="3">
    <source>
        <dbReference type="ARBA" id="ARBA00023002"/>
    </source>
</evidence>
<dbReference type="InterPro" id="IPR003710">
    <property type="entry name" value="ApbA"/>
</dbReference>
<keyword evidence="3 4" id="KW-0560">Oxidoreductase</keyword>
<dbReference type="NCBIfam" id="TIGR00745">
    <property type="entry name" value="apbA_panE"/>
    <property type="match status" value="1"/>
</dbReference>